<evidence type="ECO:0000313" key="2">
    <source>
        <dbReference type="Proteomes" id="UP000267606"/>
    </source>
</evidence>
<dbReference type="WBParaSite" id="OFLC_0000724301-mRNA-1">
    <property type="protein sequence ID" value="OFLC_0000724301-mRNA-1"/>
    <property type="gene ID" value="OFLC_0000724301"/>
</dbReference>
<dbReference type="AlphaFoldDB" id="A0A183HID2"/>
<dbReference type="Proteomes" id="UP000267606">
    <property type="component" value="Unassembled WGS sequence"/>
</dbReference>
<sequence>MKKEIPSTTDADNITPPVISSYLLPTSSQNVEKTIIKGSEEYITPIITSNYIPVVCVAAETAGTSSNGSRRDGISITSDIDAEEVILSTPACQVLEIIIKKQLFKNAATESENDLIRMYFAGKIPPGRGKEAQEILERAVRLAVTRVKTSGLTEELYSFLNNNREMAISLMIDAMKYRKKEFLPEFWS</sequence>
<gene>
    <name evidence="1" type="ORF">OFLC_LOCUS7243</name>
</gene>
<evidence type="ECO:0000313" key="3">
    <source>
        <dbReference type="WBParaSite" id="OFLC_0000724301-mRNA-1"/>
    </source>
</evidence>
<accession>A0A183HID2</accession>
<organism evidence="3">
    <name type="scientific">Onchocerca flexuosa</name>
    <dbReference type="NCBI Taxonomy" id="387005"/>
    <lineage>
        <taxon>Eukaryota</taxon>
        <taxon>Metazoa</taxon>
        <taxon>Ecdysozoa</taxon>
        <taxon>Nematoda</taxon>
        <taxon>Chromadorea</taxon>
        <taxon>Rhabditida</taxon>
        <taxon>Spirurina</taxon>
        <taxon>Spiruromorpha</taxon>
        <taxon>Filarioidea</taxon>
        <taxon>Onchocercidae</taxon>
        <taxon>Onchocerca</taxon>
    </lineage>
</organism>
<protein>
    <submittedName>
        <fullName evidence="1 3">Uncharacterized protein</fullName>
    </submittedName>
</protein>
<dbReference type="STRING" id="387005.A0A183HID2"/>
<reference evidence="1 2" key="2">
    <citation type="submission" date="2018-11" db="EMBL/GenBank/DDBJ databases">
        <authorList>
            <consortium name="Pathogen Informatics"/>
        </authorList>
    </citation>
    <scope>NUCLEOTIDE SEQUENCE [LARGE SCALE GENOMIC DNA]</scope>
</reference>
<name>A0A183HID2_9BILA</name>
<keyword evidence="2" id="KW-1185">Reference proteome</keyword>
<evidence type="ECO:0000313" key="1">
    <source>
        <dbReference type="EMBL" id="VDO49994.1"/>
    </source>
</evidence>
<reference evidence="3" key="1">
    <citation type="submission" date="2016-06" db="UniProtKB">
        <authorList>
            <consortium name="WormBaseParasite"/>
        </authorList>
    </citation>
    <scope>IDENTIFICATION</scope>
</reference>
<proteinExistence type="predicted"/>
<dbReference type="EMBL" id="UZAJ01007423">
    <property type="protein sequence ID" value="VDO49994.1"/>
    <property type="molecule type" value="Genomic_DNA"/>
</dbReference>